<keyword evidence="2 5" id="KW-0812">Transmembrane</keyword>
<dbReference type="GO" id="GO:0022857">
    <property type="term" value="F:transmembrane transporter activity"/>
    <property type="evidence" value="ECO:0007669"/>
    <property type="project" value="InterPro"/>
</dbReference>
<dbReference type="EMBL" id="CP017823">
    <property type="protein sequence ID" value="APA13246.1"/>
    <property type="molecule type" value="Genomic_DNA"/>
</dbReference>
<keyword evidence="3 5" id="KW-1133">Transmembrane helix</keyword>
<feature type="domain" description="Major facilitator superfamily (MFS) profile" evidence="6">
    <location>
        <begin position="1"/>
        <end position="353"/>
    </location>
</feature>
<evidence type="ECO:0000256" key="3">
    <source>
        <dbReference type="ARBA" id="ARBA00022989"/>
    </source>
</evidence>
<feature type="transmembrane region" description="Helical" evidence="5">
    <location>
        <begin position="39"/>
        <end position="60"/>
    </location>
</feature>
<dbReference type="SUPFAM" id="SSF103473">
    <property type="entry name" value="MFS general substrate transporter"/>
    <property type="match status" value="1"/>
</dbReference>
<proteinExistence type="predicted"/>
<keyword evidence="4 5" id="KW-0472">Membrane</keyword>
<dbReference type="OrthoDB" id="4139357at2759"/>
<dbReference type="PANTHER" id="PTHR23501:SF59">
    <property type="entry name" value="MAJOR FACILITATOR SUPERFAMILY (MFS) PROFILE DOMAIN-CONTAINING PROTEIN-RELATED"/>
    <property type="match status" value="1"/>
</dbReference>
<accession>A0A1D9QE71</accession>
<feature type="transmembrane region" description="Helical" evidence="5">
    <location>
        <begin position="304"/>
        <end position="323"/>
    </location>
</feature>
<dbReference type="Gene3D" id="1.20.1720.10">
    <property type="entry name" value="Multidrug resistance protein D"/>
    <property type="match status" value="1"/>
</dbReference>
<evidence type="ECO:0000313" key="7">
    <source>
        <dbReference type="EMBL" id="APA13246.1"/>
    </source>
</evidence>
<evidence type="ECO:0000256" key="5">
    <source>
        <dbReference type="SAM" id="Phobius"/>
    </source>
</evidence>
<dbReference type="AlphaFoldDB" id="A0A1D9QE71"/>
<evidence type="ECO:0000256" key="2">
    <source>
        <dbReference type="ARBA" id="ARBA00022692"/>
    </source>
</evidence>
<dbReference type="InterPro" id="IPR011701">
    <property type="entry name" value="MFS"/>
</dbReference>
<gene>
    <name evidence="7" type="ORF">sscle_10g080160</name>
</gene>
<dbReference type="Pfam" id="PF07690">
    <property type="entry name" value="MFS_1"/>
    <property type="match status" value="1"/>
</dbReference>
<feature type="transmembrane region" description="Helical" evidence="5">
    <location>
        <begin position="175"/>
        <end position="199"/>
    </location>
</feature>
<name>A0A1D9QE71_SCLS1</name>
<feature type="transmembrane region" description="Helical" evidence="5">
    <location>
        <begin position="134"/>
        <end position="154"/>
    </location>
</feature>
<dbReference type="VEuPathDB" id="FungiDB:sscle_10g080160"/>
<protein>
    <recommendedName>
        <fullName evidence="6">Major facilitator superfamily (MFS) profile domain-containing protein</fullName>
    </recommendedName>
</protein>
<evidence type="ECO:0000259" key="6">
    <source>
        <dbReference type="PROSITE" id="PS50850"/>
    </source>
</evidence>
<organism evidence="7 8">
    <name type="scientific">Sclerotinia sclerotiorum (strain ATCC 18683 / 1980 / Ss-1)</name>
    <name type="common">White mold</name>
    <name type="synonym">Whetzelinia sclerotiorum</name>
    <dbReference type="NCBI Taxonomy" id="665079"/>
    <lineage>
        <taxon>Eukaryota</taxon>
        <taxon>Fungi</taxon>
        <taxon>Dikarya</taxon>
        <taxon>Ascomycota</taxon>
        <taxon>Pezizomycotina</taxon>
        <taxon>Leotiomycetes</taxon>
        <taxon>Helotiales</taxon>
        <taxon>Sclerotiniaceae</taxon>
        <taxon>Sclerotinia</taxon>
    </lineage>
</organism>
<dbReference type="PROSITE" id="PS50850">
    <property type="entry name" value="MFS"/>
    <property type="match status" value="1"/>
</dbReference>
<reference evidence="8" key="1">
    <citation type="journal article" date="2017" name="Genome Biol. Evol.">
        <title>The complete genome sequence of the phytopathogenic fungus Sclerotinia sclerotiorum reveals insights into the genome architecture of broad host range pathogens.</title>
        <authorList>
            <person name="Derbyshire M."/>
            <person name="Denton-Giles M."/>
            <person name="Hegedus D."/>
            <person name="Seifbarghy S."/>
            <person name="Rollins J."/>
            <person name="van Kan J."/>
            <person name="Seidl M.F."/>
            <person name="Faino L."/>
            <person name="Mbengue M."/>
            <person name="Navaud O."/>
            <person name="Raffaele S."/>
            <person name="Hammond-Kosack K."/>
            <person name="Heard S."/>
            <person name="Oliver R."/>
        </authorList>
    </citation>
    <scope>NUCLEOTIDE SEQUENCE [LARGE SCALE GENOMIC DNA]</scope>
    <source>
        <strain evidence="8">ATCC 18683 / 1980 / Ss-1</strain>
    </source>
</reference>
<comment type="subcellular location">
    <subcellularLocation>
        <location evidence="1">Membrane</location>
        <topology evidence="1">Multi-pass membrane protein</topology>
    </subcellularLocation>
</comment>
<sequence length="353" mass="38527">MVSLLVGHCLQGSGVGGVLVLTEALITDMVPLRQRGNAMAVLEVVWASGSVTGPLIGGALAENNAWRWIFFLNLPVITIGFVGCAWFLKLERKEGTIEEKLSKIDYIRSIIFVGSLNSFLILLTWDGVSYSWTSWHSLVPLLLGAIGLVGFCAYESMLPRRPIIPTRLFRNSSTSIAYSCTFLHGMILWSIIHYVPFYFMSVQGYTSIMTGVAALPETLTIVPMAMIFGALAEKAGTYRVVFQNRILTELRAIPDFTILAAQFGYTLGKVVMDAVALIPLINALPPDTPGVVDFRLVSAKSIKTIWIVMCLFAVAGFISSCFVKGYHLDQALVTDQGFAIGVKKVGAQKSESI</sequence>
<dbReference type="InterPro" id="IPR036259">
    <property type="entry name" value="MFS_trans_sf"/>
</dbReference>
<evidence type="ECO:0000256" key="1">
    <source>
        <dbReference type="ARBA" id="ARBA00004141"/>
    </source>
</evidence>
<dbReference type="InterPro" id="IPR020846">
    <property type="entry name" value="MFS_dom"/>
</dbReference>
<evidence type="ECO:0000256" key="4">
    <source>
        <dbReference type="ARBA" id="ARBA00023136"/>
    </source>
</evidence>
<dbReference type="PANTHER" id="PTHR23501">
    <property type="entry name" value="MAJOR FACILITATOR SUPERFAMILY"/>
    <property type="match status" value="1"/>
</dbReference>
<dbReference type="Proteomes" id="UP000177798">
    <property type="component" value="Chromosome 10"/>
</dbReference>
<feature type="transmembrane region" description="Helical" evidence="5">
    <location>
        <begin position="66"/>
        <end position="88"/>
    </location>
</feature>
<evidence type="ECO:0000313" key="8">
    <source>
        <dbReference type="Proteomes" id="UP000177798"/>
    </source>
</evidence>
<feature type="transmembrane region" description="Helical" evidence="5">
    <location>
        <begin position="109"/>
        <end position="128"/>
    </location>
</feature>
<dbReference type="GO" id="GO:0016020">
    <property type="term" value="C:membrane"/>
    <property type="evidence" value="ECO:0007669"/>
    <property type="project" value="UniProtKB-SubCell"/>
</dbReference>